<evidence type="ECO:0000256" key="2">
    <source>
        <dbReference type="ARBA" id="ARBA00022676"/>
    </source>
</evidence>
<sequence length="386" mass="43343">MKPKPDLPHILFLFSDTGGGHRSAAEAIIEALSLEFGDRVTVEMVDIFREYAPPPFDLAPEAYPVLSRMPEVWQLGYRLSDGPRRTRFVFNALWPYVRRSAERLMVEHPCDLVVSVHPLFNDPISRAARRFSRPYITVVTDLVSTHTAWYCGSPDLIIVPTEAARERGLAAGVPAERLRVIGLPVAERFNSFSESAQMIRHRLGWPLDQPVILLIGGGEGMGPLETVATAINEANLNATLVVVCGRNQALQNRLEQVTWKRPTFIYGFVREMHNFMRAADILVTKAGPGTISEAFIVGLPIILYSRMPGQEDGNVDYVISEQAGVWAPGPEQVVNTLRLWLARPEERQRIAANSRRLARPQAAREIARVLGTWAQRSYEERMRTQV</sequence>
<dbReference type="SUPFAM" id="SSF53756">
    <property type="entry name" value="UDP-Glycosyltransferase/glycogen phosphorylase"/>
    <property type="match status" value="1"/>
</dbReference>
<name>A0A0P6XQU6_9CHLR</name>
<evidence type="ECO:0000256" key="1">
    <source>
        <dbReference type="ARBA" id="ARBA00006962"/>
    </source>
</evidence>
<dbReference type="EMBL" id="LGKO01000005">
    <property type="protein sequence ID" value="KPL82841.1"/>
    <property type="molecule type" value="Genomic_DNA"/>
</dbReference>
<dbReference type="Proteomes" id="UP000050544">
    <property type="component" value="Unassembled WGS sequence"/>
</dbReference>
<feature type="domain" description="Diacylglycerol glucosyltransferase N-terminal" evidence="5">
    <location>
        <begin position="21"/>
        <end position="185"/>
    </location>
</feature>
<comment type="similarity">
    <text evidence="1">Belongs to the glycosyltransferase 28 family.</text>
</comment>
<gene>
    <name evidence="6" type="ORF">SE15_12395</name>
</gene>
<evidence type="ECO:0000313" key="6">
    <source>
        <dbReference type="EMBL" id="KPL82841.1"/>
    </source>
</evidence>
<dbReference type="GO" id="GO:0016758">
    <property type="term" value="F:hexosyltransferase activity"/>
    <property type="evidence" value="ECO:0007669"/>
    <property type="project" value="InterPro"/>
</dbReference>
<dbReference type="RefSeq" id="WP_054522402.1">
    <property type="nucleotide sequence ID" value="NZ_LGKO01000005.1"/>
</dbReference>
<keyword evidence="2" id="KW-0328">Glycosyltransferase</keyword>
<evidence type="ECO:0000259" key="4">
    <source>
        <dbReference type="Pfam" id="PF00534"/>
    </source>
</evidence>
<dbReference type="PANTHER" id="PTHR43025:SF3">
    <property type="entry name" value="MONOGALACTOSYLDIACYLGLYCEROL SYNTHASE 1, CHLOROPLASTIC"/>
    <property type="match status" value="1"/>
</dbReference>
<dbReference type="AlphaFoldDB" id="A0A0P6XQU6"/>
<dbReference type="InterPro" id="IPR050519">
    <property type="entry name" value="Glycosyltransf_28_UgtP"/>
</dbReference>
<evidence type="ECO:0000256" key="3">
    <source>
        <dbReference type="ARBA" id="ARBA00022679"/>
    </source>
</evidence>
<comment type="caution">
    <text evidence="6">The sequence shown here is derived from an EMBL/GenBank/DDBJ whole genome shotgun (WGS) entry which is preliminary data.</text>
</comment>
<protein>
    <submittedName>
        <fullName evidence="6">Galactosyldiacylglycerol synthase</fullName>
    </submittedName>
</protein>
<dbReference type="OrthoDB" id="9815663at2"/>
<dbReference type="Gene3D" id="3.40.50.2000">
    <property type="entry name" value="Glycogen Phosphorylase B"/>
    <property type="match status" value="1"/>
</dbReference>
<dbReference type="Pfam" id="PF06925">
    <property type="entry name" value="MGDG_synth"/>
    <property type="match status" value="1"/>
</dbReference>
<dbReference type="GO" id="GO:0016020">
    <property type="term" value="C:membrane"/>
    <property type="evidence" value="ECO:0007669"/>
    <property type="project" value="GOC"/>
</dbReference>
<evidence type="ECO:0000313" key="7">
    <source>
        <dbReference type="Proteomes" id="UP000050544"/>
    </source>
</evidence>
<organism evidence="6 7">
    <name type="scientific">Thermanaerothrix daxensis</name>
    <dbReference type="NCBI Taxonomy" id="869279"/>
    <lineage>
        <taxon>Bacteria</taxon>
        <taxon>Bacillati</taxon>
        <taxon>Chloroflexota</taxon>
        <taxon>Anaerolineae</taxon>
        <taxon>Anaerolineales</taxon>
        <taxon>Anaerolineaceae</taxon>
        <taxon>Thermanaerothrix</taxon>
    </lineage>
</organism>
<dbReference type="PANTHER" id="PTHR43025">
    <property type="entry name" value="MONOGALACTOSYLDIACYLGLYCEROL SYNTHASE"/>
    <property type="match status" value="1"/>
</dbReference>
<evidence type="ECO:0000259" key="5">
    <source>
        <dbReference type="Pfam" id="PF06925"/>
    </source>
</evidence>
<reference evidence="6 7" key="1">
    <citation type="submission" date="2015-07" db="EMBL/GenBank/DDBJ databases">
        <title>Whole genome sequence of Thermanaerothrix daxensis DSM 23592.</title>
        <authorList>
            <person name="Hemp J."/>
            <person name="Ward L.M."/>
            <person name="Pace L.A."/>
            <person name="Fischer W.W."/>
        </authorList>
    </citation>
    <scope>NUCLEOTIDE SEQUENCE [LARGE SCALE GENOMIC DNA]</scope>
    <source>
        <strain evidence="6 7">GNS-1</strain>
    </source>
</reference>
<dbReference type="PATRIC" id="fig|869279.4.peg.2103"/>
<dbReference type="InterPro" id="IPR001296">
    <property type="entry name" value="Glyco_trans_1"/>
</dbReference>
<keyword evidence="3" id="KW-0808">Transferase</keyword>
<accession>A0A0P6XQU6</accession>
<keyword evidence="7" id="KW-1185">Reference proteome</keyword>
<dbReference type="Pfam" id="PF00534">
    <property type="entry name" value="Glycos_transf_1"/>
    <property type="match status" value="1"/>
</dbReference>
<proteinExistence type="inferred from homology"/>
<feature type="domain" description="Glycosyl transferase family 1" evidence="4">
    <location>
        <begin position="199"/>
        <end position="356"/>
    </location>
</feature>
<dbReference type="GO" id="GO:0009247">
    <property type="term" value="P:glycolipid biosynthetic process"/>
    <property type="evidence" value="ECO:0007669"/>
    <property type="project" value="InterPro"/>
</dbReference>
<dbReference type="InterPro" id="IPR009695">
    <property type="entry name" value="Diacylglyc_glucosyltr_N"/>
</dbReference>
<dbReference type="STRING" id="869279.SE15_12395"/>